<sequence>MNIKKLEKKIQKKLDSEYGGKLAVNIEDECIKVRGTLDNWKDIVHACSLCVVKNSSMHVVNDIKFTGDDIPKMRVPKIKTSELEGAIPDVLIIGGGISGASIARELTKWKLNILLVEKESDLAMQASGRNDGEVHPGVDLGKGSLKQHYVLIGNKMFDKVCSELSVPFKRCGQYVGFKQAYLYPIIWLYAMQRKYICGVKDTKIIGKKKLRECEPELNEDFSFALYNPSAGCVCPYGLTIAYGENAVINGAKVSLNTAVLGMNVEHGEIICVHTNRGDIYPKLVINAAGTFAEDIASMAKDRFYSIHPRRGTNSILDKKSAHLVGSIASIKTLTRNKKHTKGGGILRTVHDNLLVGPNAVETYEKENFATEAESIEEVFEKQKQTAKGLSERDIITYFTGVRAATFEEDFVIERGRKTNNIIHCAGIQSPGLTTSPAVAEDVCKMVIEELKKSQDVRKNEDFNPFRKGIPVLREMSKEERSEMIRKNPDYGVIICRCEEVSKGEIIDALESPIPVHTVDGVKKRVRPGMGRCQGGFCMPLVTKIISEHDHIPMDDVKKSNDDSVIIFGDTKVGVDCEKV</sequence>
<dbReference type="AlphaFoldDB" id="A0A1I2KA48"/>
<evidence type="ECO:0000313" key="3">
    <source>
        <dbReference type="EMBL" id="SFF62011.1"/>
    </source>
</evidence>
<dbReference type="InterPro" id="IPR006076">
    <property type="entry name" value="FAD-dep_OxRdtase"/>
</dbReference>
<feature type="domain" description="BFD-like [2Fe-2S]-binding" evidence="2">
    <location>
        <begin position="493"/>
        <end position="547"/>
    </location>
</feature>
<dbReference type="PANTHER" id="PTHR42720:SF1">
    <property type="entry name" value="GLYCEROL 3-PHOSPHATE OXIDASE"/>
    <property type="match status" value="1"/>
</dbReference>
<gene>
    <name evidence="3" type="ORF">SAMN04487885_104141</name>
</gene>
<dbReference type="Pfam" id="PF01266">
    <property type="entry name" value="DAO"/>
    <property type="match status" value="1"/>
</dbReference>
<organism evidence="3 4">
    <name type="scientific">Clostridium cadaveris</name>
    <dbReference type="NCBI Taxonomy" id="1529"/>
    <lineage>
        <taxon>Bacteria</taxon>
        <taxon>Bacillati</taxon>
        <taxon>Bacillota</taxon>
        <taxon>Clostridia</taxon>
        <taxon>Eubacteriales</taxon>
        <taxon>Clostridiaceae</taxon>
        <taxon>Clostridium</taxon>
    </lineage>
</organism>
<evidence type="ECO:0000259" key="2">
    <source>
        <dbReference type="Pfam" id="PF04324"/>
    </source>
</evidence>
<dbReference type="Gene3D" id="3.50.50.60">
    <property type="entry name" value="FAD/NAD(P)-binding domain"/>
    <property type="match status" value="1"/>
</dbReference>
<proteinExistence type="predicted"/>
<dbReference type="eggNOG" id="COG0579">
    <property type="taxonomic scope" value="Bacteria"/>
</dbReference>
<keyword evidence="4" id="KW-1185">Reference proteome</keyword>
<dbReference type="Proteomes" id="UP000182135">
    <property type="component" value="Unassembled WGS sequence"/>
</dbReference>
<dbReference type="Gene3D" id="3.30.9.10">
    <property type="entry name" value="D-Amino Acid Oxidase, subunit A, domain 2"/>
    <property type="match status" value="1"/>
</dbReference>
<accession>A0A1I2KA48</accession>
<name>A0A1I2KA48_9CLOT</name>
<evidence type="ECO:0000313" key="4">
    <source>
        <dbReference type="Proteomes" id="UP000182135"/>
    </source>
</evidence>
<dbReference type="Pfam" id="PF04324">
    <property type="entry name" value="Fer2_BFD"/>
    <property type="match status" value="1"/>
</dbReference>
<protein>
    <submittedName>
        <fullName evidence="3">Glycerol-3-phosphate dehydrogenase</fullName>
    </submittedName>
</protein>
<dbReference type="InterPro" id="IPR036188">
    <property type="entry name" value="FAD/NAD-bd_sf"/>
</dbReference>
<feature type="domain" description="FAD dependent oxidoreductase" evidence="1">
    <location>
        <begin position="89"/>
        <end position="444"/>
    </location>
</feature>
<dbReference type="InterPro" id="IPR007419">
    <property type="entry name" value="BFD-like_2Fe2S-bd_dom"/>
</dbReference>
<dbReference type="CDD" id="cd19946">
    <property type="entry name" value="GlpA-like_Fer2_BFD-like"/>
    <property type="match status" value="1"/>
</dbReference>
<dbReference type="Gene3D" id="1.10.10.1100">
    <property type="entry name" value="BFD-like [2Fe-2S]-binding domain"/>
    <property type="match status" value="1"/>
</dbReference>
<dbReference type="InterPro" id="IPR041854">
    <property type="entry name" value="BFD-like_2Fe2S-bd_dom_sf"/>
</dbReference>
<dbReference type="RefSeq" id="WP_074844649.1">
    <property type="nucleotide sequence ID" value="NZ_FOOE01000004.1"/>
</dbReference>
<dbReference type="STRING" id="1529.SAMN04487885_104141"/>
<dbReference type="SUPFAM" id="SSF51905">
    <property type="entry name" value="FAD/NAD(P)-binding domain"/>
    <property type="match status" value="1"/>
</dbReference>
<dbReference type="EMBL" id="FOOE01000004">
    <property type="protein sequence ID" value="SFF62011.1"/>
    <property type="molecule type" value="Genomic_DNA"/>
</dbReference>
<reference evidence="3 4" key="1">
    <citation type="submission" date="2016-10" db="EMBL/GenBank/DDBJ databases">
        <authorList>
            <person name="de Groot N.N."/>
        </authorList>
    </citation>
    <scope>NUCLEOTIDE SEQUENCE [LARGE SCALE GENOMIC DNA]</scope>
    <source>
        <strain evidence="3 4">NLAE-zl-G419</strain>
    </source>
</reference>
<dbReference type="OrthoDB" id="9801699at2"/>
<evidence type="ECO:0000259" key="1">
    <source>
        <dbReference type="Pfam" id="PF01266"/>
    </source>
</evidence>
<dbReference type="InterPro" id="IPR052745">
    <property type="entry name" value="G3P_Oxidase/Oxidoreductase"/>
</dbReference>
<dbReference type="PANTHER" id="PTHR42720">
    <property type="entry name" value="GLYCEROL-3-PHOSPHATE DEHYDROGENASE"/>
    <property type="match status" value="1"/>
</dbReference>